<feature type="domain" description="Putative Flagellin Flp1-like" evidence="2">
    <location>
        <begin position="19"/>
        <end position="62"/>
    </location>
</feature>
<evidence type="ECO:0000313" key="3">
    <source>
        <dbReference type="EMBL" id="GIP17153.1"/>
    </source>
</evidence>
<sequence>MKNSWKLKLANAKQELKAFWRNEQGIGTLEVVLIIAVVVLIFIIFKDFIMEQVNKLVNKSKTGIDNAFK</sequence>
<dbReference type="AlphaFoldDB" id="A0A920CZ72"/>
<dbReference type="RefSeq" id="WP_213516113.1">
    <property type="nucleotide sequence ID" value="NZ_BOSE01000004.1"/>
</dbReference>
<feature type="transmembrane region" description="Helical" evidence="1">
    <location>
        <begin position="26"/>
        <end position="45"/>
    </location>
</feature>
<dbReference type="InterPro" id="IPR031564">
    <property type="entry name" value="Flp1-like"/>
</dbReference>
<proteinExistence type="predicted"/>
<keyword evidence="1" id="KW-0472">Membrane</keyword>
<comment type="caution">
    <text evidence="3">The sequence shown here is derived from an EMBL/GenBank/DDBJ whole genome shotgun (WGS) entry which is preliminary data.</text>
</comment>
<accession>A0A920CZ72</accession>
<dbReference type="Pfam" id="PF16982">
    <property type="entry name" value="Flp1_like"/>
    <property type="match status" value="1"/>
</dbReference>
<dbReference type="Proteomes" id="UP000683139">
    <property type="component" value="Unassembled WGS sequence"/>
</dbReference>
<keyword evidence="4" id="KW-1185">Reference proteome</keyword>
<keyword evidence="1" id="KW-0812">Transmembrane</keyword>
<evidence type="ECO:0000259" key="2">
    <source>
        <dbReference type="Pfam" id="PF16982"/>
    </source>
</evidence>
<evidence type="ECO:0000256" key="1">
    <source>
        <dbReference type="SAM" id="Phobius"/>
    </source>
</evidence>
<reference evidence="3" key="1">
    <citation type="submission" date="2021-03" db="EMBL/GenBank/DDBJ databases">
        <title>Antimicrobial resistance genes in bacteria isolated from Japanese honey, and their potential for conferring macrolide and lincosamide resistance in the American foulbrood pathogen Paenibacillus larvae.</title>
        <authorList>
            <person name="Okamoto M."/>
            <person name="Kumagai M."/>
            <person name="Kanamori H."/>
            <person name="Takamatsu D."/>
        </authorList>
    </citation>
    <scope>NUCLEOTIDE SEQUENCE</scope>
    <source>
        <strain evidence="3">J40TS1</strain>
    </source>
</reference>
<dbReference type="EMBL" id="BOSE01000004">
    <property type="protein sequence ID" value="GIP17153.1"/>
    <property type="molecule type" value="Genomic_DNA"/>
</dbReference>
<evidence type="ECO:0000313" key="4">
    <source>
        <dbReference type="Proteomes" id="UP000683139"/>
    </source>
</evidence>
<organism evidence="3 4">
    <name type="scientific">Paenibacillus montaniterrae</name>
    <dbReference type="NCBI Taxonomy" id="429341"/>
    <lineage>
        <taxon>Bacteria</taxon>
        <taxon>Bacillati</taxon>
        <taxon>Bacillota</taxon>
        <taxon>Bacilli</taxon>
        <taxon>Bacillales</taxon>
        <taxon>Paenibacillaceae</taxon>
        <taxon>Paenibacillus</taxon>
    </lineage>
</organism>
<keyword evidence="1" id="KW-1133">Transmembrane helix</keyword>
<name>A0A920CZ72_9BACL</name>
<gene>
    <name evidence="3" type="ORF">J40TS1_27950</name>
</gene>
<protein>
    <recommendedName>
        <fullName evidence="2">Putative Flagellin Flp1-like domain-containing protein</fullName>
    </recommendedName>
</protein>